<comment type="caution">
    <text evidence="3">The sequence shown here is derived from an EMBL/GenBank/DDBJ whole genome shotgun (WGS) entry which is preliminary data.</text>
</comment>
<gene>
    <name evidence="2" type="ORF">AVEN_226987_1</name>
    <name evidence="3" type="ORF">AVEN_242243_1</name>
    <name evidence="4" type="ORF">AVEN_51478_1</name>
    <name evidence="5" type="ORF">AVEN_89501_1</name>
</gene>
<organism evidence="3 6">
    <name type="scientific">Araneus ventricosus</name>
    <name type="common">Orbweaver spider</name>
    <name type="synonym">Epeira ventricosa</name>
    <dbReference type="NCBI Taxonomy" id="182803"/>
    <lineage>
        <taxon>Eukaryota</taxon>
        <taxon>Metazoa</taxon>
        <taxon>Ecdysozoa</taxon>
        <taxon>Arthropoda</taxon>
        <taxon>Chelicerata</taxon>
        <taxon>Arachnida</taxon>
        <taxon>Araneae</taxon>
        <taxon>Araneomorphae</taxon>
        <taxon>Entelegynae</taxon>
        <taxon>Araneoidea</taxon>
        <taxon>Araneidae</taxon>
        <taxon>Araneus</taxon>
    </lineage>
</organism>
<proteinExistence type="predicted"/>
<evidence type="ECO:0000313" key="4">
    <source>
        <dbReference type="EMBL" id="GBM38471.1"/>
    </source>
</evidence>
<evidence type="ECO:0000313" key="3">
    <source>
        <dbReference type="EMBL" id="GBM38375.1"/>
    </source>
</evidence>
<protein>
    <submittedName>
        <fullName evidence="3">Uncharacterized protein</fullName>
    </submittedName>
</protein>
<sequence>MCRGRTSSRWCGAEAWRRGRQFRCRPRRLTYRHLEPPVPMTTSRTSSALNGQKVDKALTPELVPPTTKHPKHFNEERYLQNNLQFPEMYRTDNE</sequence>
<dbReference type="EMBL" id="BGPR01249833">
    <property type="protein sequence ID" value="GBM38471.1"/>
    <property type="molecule type" value="Genomic_DNA"/>
</dbReference>
<dbReference type="EMBL" id="BGPR01249851">
    <property type="protein sequence ID" value="GBM38530.1"/>
    <property type="molecule type" value="Genomic_DNA"/>
</dbReference>
<accession>A0A4Y2FDL8</accession>
<evidence type="ECO:0000313" key="2">
    <source>
        <dbReference type="EMBL" id="GBM38354.1"/>
    </source>
</evidence>
<keyword evidence="6" id="KW-1185">Reference proteome</keyword>
<dbReference type="EMBL" id="BGPR01249803">
    <property type="protein sequence ID" value="GBM38375.1"/>
    <property type="molecule type" value="Genomic_DNA"/>
</dbReference>
<reference evidence="3 6" key="1">
    <citation type="journal article" date="2019" name="Sci. Rep.">
        <title>Orb-weaving spider Araneus ventricosus genome elucidates the spidroin gene catalogue.</title>
        <authorList>
            <person name="Kono N."/>
            <person name="Nakamura H."/>
            <person name="Ohtoshi R."/>
            <person name="Moran D.A.P."/>
            <person name="Shinohara A."/>
            <person name="Yoshida Y."/>
            <person name="Fujiwara M."/>
            <person name="Mori M."/>
            <person name="Tomita M."/>
            <person name="Arakawa K."/>
        </authorList>
    </citation>
    <scope>NUCLEOTIDE SEQUENCE [LARGE SCALE GENOMIC DNA]</scope>
</reference>
<dbReference type="AlphaFoldDB" id="A0A4Y2FDL8"/>
<evidence type="ECO:0000313" key="6">
    <source>
        <dbReference type="Proteomes" id="UP000499080"/>
    </source>
</evidence>
<dbReference type="EMBL" id="BGPR01249796">
    <property type="protein sequence ID" value="GBM38354.1"/>
    <property type="molecule type" value="Genomic_DNA"/>
</dbReference>
<name>A0A4Y2FDL8_ARAVE</name>
<evidence type="ECO:0000256" key="1">
    <source>
        <dbReference type="SAM" id="MobiDB-lite"/>
    </source>
</evidence>
<feature type="region of interest" description="Disordered" evidence="1">
    <location>
        <begin position="35"/>
        <end position="74"/>
    </location>
</feature>
<evidence type="ECO:0000313" key="5">
    <source>
        <dbReference type="EMBL" id="GBM38530.1"/>
    </source>
</evidence>
<feature type="compositionally biased region" description="Polar residues" evidence="1">
    <location>
        <begin position="40"/>
        <end position="50"/>
    </location>
</feature>
<dbReference type="Proteomes" id="UP000499080">
    <property type="component" value="Unassembled WGS sequence"/>
</dbReference>